<proteinExistence type="predicted"/>
<dbReference type="STRING" id="1408157.A0A1J7IIR8"/>
<name>A0A1J7IIR8_9PEZI</name>
<dbReference type="AlphaFoldDB" id="A0A1J7IIR8"/>
<sequence>MRYVLRQSIFKAYTSVPNAQWRRAYHRVKARFTTIDPKGSSVSYDTEIRVGEPHEAYVYIEPEIGNAIQSLVMRQMGIAVATQAPEKLPLRFNHTSRHFAYETLPLPRLDIPQDLPRQTLSDVSPATLWLSGNWHAITLDGTPDGE</sequence>
<reference evidence="1 2" key="1">
    <citation type="submission" date="2016-10" db="EMBL/GenBank/DDBJ databases">
        <title>Draft genome sequence of Coniochaeta ligniaria NRRL30616, a lignocellulolytic fungus for bioabatement of inhibitors in plant biomass hydrolysates.</title>
        <authorList>
            <consortium name="DOE Joint Genome Institute"/>
            <person name="Jimenez D.J."/>
            <person name="Hector R.E."/>
            <person name="Riley R."/>
            <person name="Sun H."/>
            <person name="Grigoriev I.V."/>
            <person name="Van Elsas J.D."/>
            <person name="Nichols N.N."/>
        </authorList>
    </citation>
    <scope>NUCLEOTIDE SEQUENCE [LARGE SCALE GENOMIC DNA]</scope>
    <source>
        <strain evidence="1 2">NRRL 30616</strain>
    </source>
</reference>
<organism evidence="1 2">
    <name type="scientific">Coniochaeta ligniaria NRRL 30616</name>
    <dbReference type="NCBI Taxonomy" id="1408157"/>
    <lineage>
        <taxon>Eukaryota</taxon>
        <taxon>Fungi</taxon>
        <taxon>Dikarya</taxon>
        <taxon>Ascomycota</taxon>
        <taxon>Pezizomycotina</taxon>
        <taxon>Sordariomycetes</taxon>
        <taxon>Sordariomycetidae</taxon>
        <taxon>Coniochaetales</taxon>
        <taxon>Coniochaetaceae</taxon>
        <taxon>Coniochaeta</taxon>
    </lineage>
</organism>
<protein>
    <submittedName>
        <fullName evidence="1">Uncharacterized protein</fullName>
    </submittedName>
</protein>
<evidence type="ECO:0000313" key="2">
    <source>
        <dbReference type="Proteomes" id="UP000182658"/>
    </source>
</evidence>
<dbReference type="OrthoDB" id="5330139at2759"/>
<dbReference type="Proteomes" id="UP000182658">
    <property type="component" value="Unassembled WGS sequence"/>
</dbReference>
<keyword evidence="2" id="KW-1185">Reference proteome</keyword>
<accession>A0A1J7IIR8</accession>
<evidence type="ECO:0000313" key="1">
    <source>
        <dbReference type="EMBL" id="OIW27366.1"/>
    </source>
</evidence>
<dbReference type="InParanoid" id="A0A1J7IIR8"/>
<dbReference type="EMBL" id="KV875099">
    <property type="protein sequence ID" value="OIW27366.1"/>
    <property type="molecule type" value="Genomic_DNA"/>
</dbReference>
<gene>
    <name evidence="1" type="ORF">CONLIGDRAFT_682423</name>
</gene>